<name>A0AC61MSM6_9FIRM</name>
<organism evidence="1 2">
    <name type="scientific">Miniphocaeibacter halophilus</name>
    <dbReference type="NCBI Taxonomy" id="2931922"/>
    <lineage>
        <taxon>Bacteria</taxon>
        <taxon>Bacillati</taxon>
        <taxon>Bacillota</taxon>
        <taxon>Tissierellia</taxon>
        <taxon>Tissierellales</taxon>
        <taxon>Peptoniphilaceae</taxon>
        <taxon>Miniphocaeibacter</taxon>
    </lineage>
</organism>
<evidence type="ECO:0000313" key="1">
    <source>
        <dbReference type="EMBL" id="QQK07456.1"/>
    </source>
</evidence>
<keyword evidence="2" id="KW-1185">Reference proteome</keyword>
<sequence length="151" mass="16929">MDINLFEIFGGTITLAAVAIVAMGITFVIDTVKKIKNDKVQAVLKTNEEVINKVKDVVVNTTGKYIQTVVDELKKDGRWNKENAGKVFNNAFNEIQGQLGKDTIDILNDIRGNTEVYLTNVIENTLRENKNYMIEAEPIKLGIDIKEDKVD</sequence>
<reference evidence="1 2" key="1">
    <citation type="journal article" date="2022" name="Int. J. Syst. Evol. Microbiol.">
        <title>Miniphocaeibacter halophilus sp. nov., an ammonium-tolerant acetate-producing bacterium isolated from a biogas system.</title>
        <authorList>
            <person name="Schnurer A."/>
            <person name="Singh A."/>
            <person name="Bi S."/>
            <person name="Qiao W."/>
            <person name="Westerholm M."/>
        </authorList>
    </citation>
    <scope>NUCLEOTIDE SEQUENCE [LARGE SCALE GENOMIC DNA]</scope>
    <source>
        <strain evidence="1 2">AMB_01</strain>
    </source>
</reference>
<dbReference type="EMBL" id="CP066744">
    <property type="protein sequence ID" value="QQK07456.1"/>
    <property type="molecule type" value="Genomic_DNA"/>
</dbReference>
<gene>
    <name evidence="1" type="ORF">JFY71_09075</name>
</gene>
<evidence type="ECO:0000313" key="2">
    <source>
        <dbReference type="Proteomes" id="UP000595814"/>
    </source>
</evidence>
<protein>
    <submittedName>
        <fullName evidence="1">Uncharacterized protein</fullName>
    </submittedName>
</protein>
<accession>A0AC61MSM6</accession>
<dbReference type="Proteomes" id="UP000595814">
    <property type="component" value="Chromosome"/>
</dbReference>
<proteinExistence type="predicted"/>